<accession>A0A7J0E961</accession>
<evidence type="ECO:0000256" key="1">
    <source>
        <dbReference type="SAM" id="Phobius"/>
    </source>
</evidence>
<protein>
    <submittedName>
        <fullName evidence="2">Uncharacterized protein</fullName>
    </submittedName>
</protein>
<keyword evidence="3" id="KW-1185">Reference proteome</keyword>
<keyword evidence="1" id="KW-0812">Transmembrane</keyword>
<dbReference type="Proteomes" id="UP000585474">
    <property type="component" value="Unassembled WGS sequence"/>
</dbReference>
<comment type="caution">
    <text evidence="2">The sequence shown here is derived from an EMBL/GenBank/DDBJ whole genome shotgun (WGS) entry which is preliminary data.</text>
</comment>
<dbReference type="AlphaFoldDB" id="A0A7J0E961"/>
<keyword evidence="1" id="KW-1133">Transmembrane helix</keyword>
<proteinExistence type="predicted"/>
<sequence>MLDVNSILWLLNFFIGYFSASWLVDCWIKVVFDELDGGTNWHDVIGLCASVVVFYELDGDINWHDVIGLLNFFNSSVGKLVGTLSRGGLVLEIN</sequence>
<feature type="transmembrane region" description="Helical" evidence="1">
    <location>
        <begin position="6"/>
        <end position="24"/>
    </location>
</feature>
<reference evidence="2 3" key="1">
    <citation type="submission" date="2019-07" db="EMBL/GenBank/DDBJ databases">
        <title>De Novo Assembly of kiwifruit Actinidia rufa.</title>
        <authorList>
            <person name="Sugita-Konishi S."/>
            <person name="Sato K."/>
            <person name="Mori E."/>
            <person name="Abe Y."/>
            <person name="Kisaki G."/>
            <person name="Hamano K."/>
            <person name="Suezawa K."/>
            <person name="Otani M."/>
            <person name="Fukuda T."/>
            <person name="Manabe T."/>
            <person name="Gomi K."/>
            <person name="Tabuchi M."/>
            <person name="Akimitsu K."/>
            <person name="Kataoka I."/>
        </authorList>
    </citation>
    <scope>NUCLEOTIDE SEQUENCE [LARGE SCALE GENOMIC DNA]</scope>
    <source>
        <strain evidence="3">cv. Fuchu</strain>
    </source>
</reference>
<evidence type="ECO:0000313" key="2">
    <source>
        <dbReference type="EMBL" id="GFY82207.1"/>
    </source>
</evidence>
<gene>
    <name evidence="2" type="ORF">Acr_02g0004470</name>
</gene>
<evidence type="ECO:0000313" key="3">
    <source>
        <dbReference type="Proteomes" id="UP000585474"/>
    </source>
</evidence>
<name>A0A7J0E961_9ERIC</name>
<dbReference type="EMBL" id="BJWL01000002">
    <property type="protein sequence ID" value="GFY82207.1"/>
    <property type="molecule type" value="Genomic_DNA"/>
</dbReference>
<keyword evidence="1" id="KW-0472">Membrane</keyword>
<organism evidence="2 3">
    <name type="scientific">Actinidia rufa</name>
    <dbReference type="NCBI Taxonomy" id="165716"/>
    <lineage>
        <taxon>Eukaryota</taxon>
        <taxon>Viridiplantae</taxon>
        <taxon>Streptophyta</taxon>
        <taxon>Embryophyta</taxon>
        <taxon>Tracheophyta</taxon>
        <taxon>Spermatophyta</taxon>
        <taxon>Magnoliopsida</taxon>
        <taxon>eudicotyledons</taxon>
        <taxon>Gunneridae</taxon>
        <taxon>Pentapetalae</taxon>
        <taxon>asterids</taxon>
        <taxon>Ericales</taxon>
        <taxon>Actinidiaceae</taxon>
        <taxon>Actinidia</taxon>
    </lineage>
</organism>